<name>T1KF62_TETUR</name>
<protein>
    <submittedName>
        <fullName evidence="1">Uncharacterized protein</fullName>
    </submittedName>
</protein>
<evidence type="ECO:0000313" key="1">
    <source>
        <dbReference type="EnsemblMetazoa" id="tetur10g02000.1"/>
    </source>
</evidence>
<keyword evidence="2" id="KW-1185">Reference proteome</keyword>
<accession>T1KF62</accession>
<dbReference type="EnsemblMetazoa" id="tetur10g02000.1">
    <property type="protein sequence ID" value="tetur10g02000.1"/>
    <property type="gene ID" value="tetur10g02000"/>
</dbReference>
<dbReference type="AlphaFoldDB" id="T1KF62"/>
<proteinExistence type="predicted"/>
<reference evidence="1" key="2">
    <citation type="submission" date="2015-06" db="UniProtKB">
        <authorList>
            <consortium name="EnsemblMetazoa"/>
        </authorList>
    </citation>
    <scope>IDENTIFICATION</scope>
</reference>
<dbReference type="EMBL" id="CAEY01000034">
    <property type="status" value="NOT_ANNOTATED_CDS"/>
    <property type="molecule type" value="Genomic_DNA"/>
</dbReference>
<evidence type="ECO:0000313" key="2">
    <source>
        <dbReference type="Proteomes" id="UP000015104"/>
    </source>
</evidence>
<reference evidence="2" key="1">
    <citation type="submission" date="2011-08" db="EMBL/GenBank/DDBJ databases">
        <authorList>
            <person name="Rombauts S."/>
        </authorList>
    </citation>
    <scope>NUCLEOTIDE SEQUENCE</scope>
    <source>
        <strain evidence="2">London</strain>
    </source>
</reference>
<organism evidence="1 2">
    <name type="scientific">Tetranychus urticae</name>
    <name type="common">Two-spotted spider mite</name>
    <dbReference type="NCBI Taxonomy" id="32264"/>
    <lineage>
        <taxon>Eukaryota</taxon>
        <taxon>Metazoa</taxon>
        <taxon>Ecdysozoa</taxon>
        <taxon>Arthropoda</taxon>
        <taxon>Chelicerata</taxon>
        <taxon>Arachnida</taxon>
        <taxon>Acari</taxon>
        <taxon>Acariformes</taxon>
        <taxon>Trombidiformes</taxon>
        <taxon>Prostigmata</taxon>
        <taxon>Eleutherengona</taxon>
        <taxon>Raphignathae</taxon>
        <taxon>Tetranychoidea</taxon>
        <taxon>Tetranychidae</taxon>
        <taxon>Tetranychus</taxon>
    </lineage>
</organism>
<dbReference type="HOGENOM" id="CLU_3417510_0_0_1"/>
<sequence length="26" mass="3104">MLLGTILKIYWEIIHSWKMIKTKTVG</sequence>
<dbReference type="Proteomes" id="UP000015104">
    <property type="component" value="Unassembled WGS sequence"/>
</dbReference>